<keyword evidence="3" id="KW-0479">Metal-binding</keyword>
<keyword evidence="6" id="KW-0862">Zinc</keyword>
<evidence type="ECO:0000256" key="9">
    <source>
        <dbReference type="RuleBase" id="RU003785"/>
    </source>
</evidence>
<dbReference type="InterPro" id="IPR039657">
    <property type="entry name" value="Dimethylallyltransferase"/>
</dbReference>
<reference evidence="11 12" key="1">
    <citation type="submission" date="2024-09" db="EMBL/GenBank/DDBJ databases">
        <title>Itraconazole resistance in Madurella fahalii resulting from another homologue of gene encoding cytochrome P450 14-alpha sterol demethylase (CYP51).</title>
        <authorList>
            <person name="Yoshioka I."/>
            <person name="Fahal A.H."/>
            <person name="Kaneko S."/>
            <person name="Yaguchi T."/>
        </authorList>
    </citation>
    <scope>NUCLEOTIDE SEQUENCE [LARGE SCALE GENOMIC DNA]</scope>
    <source>
        <strain evidence="11 12">IFM 68171</strain>
    </source>
</reference>
<dbReference type="InterPro" id="IPR030666">
    <property type="entry name" value="IPP_transferase_euk"/>
</dbReference>
<dbReference type="SUPFAM" id="SSF57667">
    <property type="entry name" value="beta-beta-alpha zinc fingers"/>
    <property type="match status" value="1"/>
</dbReference>
<evidence type="ECO:0000259" key="10">
    <source>
        <dbReference type="Pfam" id="PF12171"/>
    </source>
</evidence>
<dbReference type="Gene3D" id="3.40.50.300">
    <property type="entry name" value="P-loop containing nucleotide triphosphate hydrolases"/>
    <property type="match status" value="1"/>
</dbReference>
<dbReference type="InterPro" id="IPR027417">
    <property type="entry name" value="P-loop_NTPase"/>
</dbReference>
<sequence>MPSRLLQFDSIRAATDPGNPSTFPKFLETRKSGQADAVLLQLMLMGFLSRVSRALRVIGPVFQPGRSVVKKMQPLIIIYGSTGTGKSDLAVELATKFNGEVINADAMQMYKGLPILTNKLTPEEQRGIPHHLLGSIQLHEEPWVVTRFKREATRTISEIRARGKLPIVVGGTSYYLDGLLFNDKLVESEDQQSPEGWVSNREELAAEYPVLTGPADAMLKKLREVDPVMADRWHPNDIRKIRTSLEIYFATGRRASDIYAEQRSKRELKRRSQDPGQGQSLGQLLLFWLYARREALNERLDKRVDKMVENGLLGETSEVYDYLQRRLASNETVDRSKGIWQSIGFRQFEPYLRALRETPDSPELAKLQLAGIEDTKTATRQYARYQVRWMTYKTISSLQEEKLLDRLYLLDSSDIQRWSEEVLAKGVELTRQFLNDEELPQAVDVSETALEVLTDAIQRSNRQDTPCRKTCDFCQKTFLTEELWQGHIASRKHLKVVRAVKKRSLVPAHAVSSRALVTINPILPGDAAPTALLP</sequence>
<dbReference type="GeneID" id="98175389"/>
<dbReference type="PANTHER" id="PTHR11088:SF89">
    <property type="entry name" value="TRNA DIMETHYLALLYLTRANSFERASE"/>
    <property type="match status" value="1"/>
</dbReference>
<dbReference type="Pfam" id="PF12171">
    <property type="entry name" value="zf-C2H2_jaz"/>
    <property type="match status" value="1"/>
</dbReference>
<feature type="domain" description="Zinc finger double-stranded RNA binding" evidence="10">
    <location>
        <begin position="471"/>
        <end position="493"/>
    </location>
</feature>
<dbReference type="Proteomes" id="UP001628179">
    <property type="component" value="Unassembled WGS sequence"/>
</dbReference>
<keyword evidence="2 9" id="KW-0808">Transferase</keyword>
<comment type="caution">
    <text evidence="11">The sequence shown here is derived from an EMBL/GenBank/DDBJ whole genome shotgun (WGS) entry which is preliminary data.</text>
</comment>
<evidence type="ECO:0000313" key="11">
    <source>
        <dbReference type="EMBL" id="GAB1314436.1"/>
    </source>
</evidence>
<comment type="similarity">
    <text evidence="1 9">Belongs to the IPP transferase family.</text>
</comment>
<dbReference type="Pfam" id="PF01715">
    <property type="entry name" value="IPPT"/>
    <property type="match status" value="1"/>
</dbReference>
<keyword evidence="8" id="KW-0819">tRNA processing</keyword>
<dbReference type="InterPro" id="IPR036236">
    <property type="entry name" value="Znf_C2H2_sf"/>
</dbReference>
<dbReference type="EC" id="2.5.1.75" evidence="8"/>
<dbReference type="InterPro" id="IPR022755">
    <property type="entry name" value="Znf_C2H2_jaz"/>
</dbReference>
<dbReference type="HAMAP" id="MF_00185">
    <property type="entry name" value="IPP_trans"/>
    <property type="match status" value="1"/>
</dbReference>
<name>A0ABQ0G9N2_9PEZI</name>
<comment type="catalytic activity">
    <reaction evidence="8">
        <text>adenosine(37) in tRNA + dimethylallyl diphosphate = N(6)-dimethylallyladenosine(37) in tRNA + diphosphate</text>
        <dbReference type="Rhea" id="RHEA:26482"/>
        <dbReference type="Rhea" id="RHEA-COMP:10162"/>
        <dbReference type="Rhea" id="RHEA-COMP:10375"/>
        <dbReference type="ChEBI" id="CHEBI:33019"/>
        <dbReference type="ChEBI" id="CHEBI:57623"/>
        <dbReference type="ChEBI" id="CHEBI:74411"/>
        <dbReference type="ChEBI" id="CHEBI:74415"/>
        <dbReference type="EC" id="2.5.1.75"/>
    </reaction>
</comment>
<evidence type="ECO:0000256" key="4">
    <source>
        <dbReference type="ARBA" id="ARBA00022741"/>
    </source>
</evidence>
<evidence type="ECO:0000256" key="1">
    <source>
        <dbReference type="ARBA" id="ARBA00005842"/>
    </source>
</evidence>
<keyword evidence="7 9" id="KW-0067">ATP-binding</keyword>
<dbReference type="NCBIfam" id="TIGR00174">
    <property type="entry name" value="miaA"/>
    <property type="match status" value="1"/>
</dbReference>
<proteinExistence type="inferred from homology"/>
<protein>
    <recommendedName>
        <fullName evidence="8">tRNA dimethylallyltransferase</fullName>
        <ecNumber evidence="8">2.5.1.75</ecNumber>
    </recommendedName>
</protein>
<evidence type="ECO:0000256" key="3">
    <source>
        <dbReference type="ARBA" id="ARBA00022723"/>
    </source>
</evidence>
<evidence type="ECO:0000313" key="12">
    <source>
        <dbReference type="Proteomes" id="UP001628179"/>
    </source>
</evidence>
<dbReference type="PANTHER" id="PTHR11088">
    <property type="entry name" value="TRNA DIMETHYLALLYLTRANSFERASE"/>
    <property type="match status" value="1"/>
</dbReference>
<dbReference type="Gene3D" id="1.10.20.140">
    <property type="match status" value="1"/>
</dbReference>
<keyword evidence="5" id="KW-0863">Zinc-finger</keyword>
<keyword evidence="12" id="KW-1185">Reference proteome</keyword>
<organism evidence="11 12">
    <name type="scientific">Madurella fahalii</name>
    <dbReference type="NCBI Taxonomy" id="1157608"/>
    <lineage>
        <taxon>Eukaryota</taxon>
        <taxon>Fungi</taxon>
        <taxon>Dikarya</taxon>
        <taxon>Ascomycota</taxon>
        <taxon>Pezizomycotina</taxon>
        <taxon>Sordariomycetes</taxon>
        <taxon>Sordariomycetidae</taxon>
        <taxon>Sordariales</taxon>
        <taxon>Sordariales incertae sedis</taxon>
        <taxon>Madurella</taxon>
    </lineage>
</organism>
<evidence type="ECO:0000256" key="7">
    <source>
        <dbReference type="ARBA" id="ARBA00022840"/>
    </source>
</evidence>
<gene>
    <name evidence="11" type="primary">tit1</name>
    <name evidence="11" type="ORF">MFIFM68171_04646</name>
</gene>
<evidence type="ECO:0000256" key="6">
    <source>
        <dbReference type="ARBA" id="ARBA00022833"/>
    </source>
</evidence>
<dbReference type="SUPFAM" id="SSF52540">
    <property type="entry name" value="P-loop containing nucleoside triphosphate hydrolases"/>
    <property type="match status" value="2"/>
</dbReference>
<dbReference type="RefSeq" id="XP_070916167.1">
    <property type="nucleotide sequence ID" value="XM_071060066.1"/>
</dbReference>
<dbReference type="EMBL" id="BAAFSV010000002">
    <property type="protein sequence ID" value="GAB1314436.1"/>
    <property type="molecule type" value="Genomic_DNA"/>
</dbReference>
<evidence type="ECO:0000256" key="5">
    <source>
        <dbReference type="ARBA" id="ARBA00022771"/>
    </source>
</evidence>
<accession>A0ABQ0G9N2</accession>
<keyword evidence="4 9" id="KW-0547">Nucleotide-binding</keyword>
<dbReference type="InterPro" id="IPR018022">
    <property type="entry name" value="IPT"/>
</dbReference>
<evidence type="ECO:0000256" key="8">
    <source>
        <dbReference type="RuleBase" id="RU003783"/>
    </source>
</evidence>
<evidence type="ECO:0000256" key="2">
    <source>
        <dbReference type="ARBA" id="ARBA00022679"/>
    </source>
</evidence>
<dbReference type="PIRSF" id="PIRSF039110">
    <property type="entry name" value="IPP_transferase"/>
    <property type="match status" value="1"/>
</dbReference>